<keyword evidence="2" id="KW-1185">Reference proteome</keyword>
<dbReference type="Proteomes" id="UP000054342">
    <property type="component" value="Unassembled WGS sequence"/>
</dbReference>
<evidence type="ECO:0000313" key="2">
    <source>
        <dbReference type="Proteomes" id="UP000054342"/>
    </source>
</evidence>
<name>A0A0D2FDD1_9EURO</name>
<dbReference type="AlphaFoldDB" id="A0A0D2FDD1"/>
<protein>
    <submittedName>
        <fullName evidence="1">Uncharacterized protein</fullName>
    </submittedName>
</protein>
<dbReference type="OrthoDB" id="4161428at2759"/>
<dbReference type="RefSeq" id="XP_013318628.1">
    <property type="nucleotide sequence ID" value="XM_013463174.1"/>
</dbReference>
<dbReference type="EMBL" id="KN847318">
    <property type="protein sequence ID" value="KIW58044.1"/>
    <property type="molecule type" value="Genomic_DNA"/>
</dbReference>
<accession>A0A0D2FDD1</accession>
<proteinExistence type="predicted"/>
<gene>
    <name evidence="1" type="ORF">PV05_02594</name>
</gene>
<dbReference type="GeneID" id="25324502"/>
<dbReference type="HOGENOM" id="CLU_1602742_0_0_1"/>
<reference evidence="1 2" key="1">
    <citation type="submission" date="2015-01" db="EMBL/GenBank/DDBJ databases">
        <title>The Genome Sequence of Exophiala xenobiotica CBS118157.</title>
        <authorList>
            <consortium name="The Broad Institute Genomics Platform"/>
            <person name="Cuomo C."/>
            <person name="de Hoog S."/>
            <person name="Gorbushina A."/>
            <person name="Stielow B."/>
            <person name="Teixiera M."/>
            <person name="Abouelleil A."/>
            <person name="Chapman S.B."/>
            <person name="Priest M."/>
            <person name="Young S.K."/>
            <person name="Wortman J."/>
            <person name="Nusbaum C."/>
            <person name="Birren B."/>
        </authorList>
    </citation>
    <scope>NUCLEOTIDE SEQUENCE [LARGE SCALE GENOMIC DNA]</scope>
    <source>
        <strain evidence="1 2">CBS 118157</strain>
    </source>
</reference>
<organism evidence="1 2">
    <name type="scientific">Exophiala xenobiotica</name>
    <dbReference type="NCBI Taxonomy" id="348802"/>
    <lineage>
        <taxon>Eukaryota</taxon>
        <taxon>Fungi</taxon>
        <taxon>Dikarya</taxon>
        <taxon>Ascomycota</taxon>
        <taxon>Pezizomycotina</taxon>
        <taxon>Eurotiomycetes</taxon>
        <taxon>Chaetothyriomycetidae</taxon>
        <taxon>Chaetothyriales</taxon>
        <taxon>Herpotrichiellaceae</taxon>
        <taxon>Exophiala</taxon>
    </lineage>
</organism>
<sequence length="166" mass="18551">MLAPSARRPPLLSLPLRVTISNFVGPRRNGHIANYVTYNGLLVIAAVAQAITPKNFDTEARSYDLVYTSDKNAYTLLKNGTPMIPILIPKDLATYAPHLLQLNNYLDYLSTKLNIDVHTYERAAEGDNDVLPEPIIGSKAIELFRADSEMPLNFLNLHYFKANPQP</sequence>
<evidence type="ECO:0000313" key="1">
    <source>
        <dbReference type="EMBL" id="KIW58044.1"/>
    </source>
</evidence>